<name>A0ABX7NYJ9_9BACT</name>
<organism evidence="1 2">
    <name type="scientific">Pyxidicoccus parkwayensis</name>
    <dbReference type="NCBI Taxonomy" id="2813578"/>
    <lineage>
        <taxon>Bacteria</taxon>
        <taxon>Pseudomonadati</taxon>
        <taxon>Myxococcota</taxon>
        <taxon>Myxococcia</taxon>
        <taxon>Myxococcales</taxon>
        <taxon>Cystobacterineae</taxon>
        <taxon>Myxococcaceae</taxon>
        <taxon>Pyxidicoccus</taxon>
    </lineage>
</organism>
<accession>A0ABX7NYJ9</accession>
<evidence type="ECO:0000313" key="1">
    <source>
        <dbReference type="EMBL" id="QSQ23454.1"/>
    </source>
</evidence>
<evidence type="ECO:0008006" key="3">
    <source>
        <dbReference type="Google" id="ProtNLM"/>
    </source>
</evidence>
<reference evidence="1 2" key="1">
    <citation type="submission" date="2021-02" db="EMBL/GenBank/DDBJ databases">
        <title>De Novo genome assembly of isolated myxobacteria.</title>
        <authorList>
            <person name="Stevens D.C."/>
        </authorList>
    </citation>
    <scope>NUCLEOTIDE SEQUENCE [LARGE SCALE GENOMIC DNA]</scope>
    <source>
        <strain evidence="2">SCPEA02</strain>
    </source>
</reference>
<dbReference type="EMBL" id="CP071090">
    <property type="protein sequence ID" value="QSQ23454.1"/>
    <property type="molecule type" value="Genomic_DNA"/>
</dbReference>
<dbReference type="RefSeq" id="WP_206725027.1">
    <property type="nucleotide sequence ID" value="NZ_CP071090.1"/>
</dbReference>
<dbReference type="SUPFAM" id="SSF52980">
    <property type="entry name" value="Restriction endonuclease-like"/>
    <property type="match status" value="1"/>
</dbReference>
<sequence length="177" mass="20081">MGVEEEYARRVQGMGPAEIRVLWEQVKARKVPEAWPPGRALEFLLLRAFQLERARVVWPYVNDHEQIDGAIHSDGLACIVETKDHADSIGFEPIAKLTLQLQRRPGAAVGLLFSSSKLSLSVIEAVKVHPIRNVLLWRGSDIDMAFQHGMRASLRIKWRRAVELGDLSYELQKEDFA</sequence>
<protein>
    <recommendedName>
        <fullName evidence="3">Restriction endonuclease type IV Mrr domain-containing protein</fullName>
    </recommendedName>
</protein>
<dbReference type="Proteomes" id="UP000662747">
    <property type="component" value="Chromosome"/>
</dbReference>
<dbReference type="InterPro" id="IPR011335">
    <property type="entry name" value="Restrct_endonuc-II-like"/>
</dbReference>
<gene>
    <name evidence="1" type="ORF">JY651_00250</name>
</gene>
<evidence type="ECO:0000313" key="2">
    <source>
        <dbReference type="Proteomes" id="UP000662747"/>
    </source>
</evidence>
<proteinExistence type="predicted"/>
<keyword evidence="2" id="KW-1185">Reference proteome</keyword>